<name>A0A016RXY0_9BILA</name>
<feature type="domain" description="Lipid-binding serum glycoprotein C-terminal" evidence="4">
    <location>
        <begin position="574"/>
        <end position="854"/>
    </location>
</feature>
<dbReference type="InterPro" id="IPR017943">
    <property type="entry name" value="Bactericidal_perm-incr_a/b_dom"/>
</dbReference>
<keyword evidence="2" id="KW-1015">Disulfide bond</keyword>
<dbReference type="GO" id="GO:0005615">
    <property type="term" value="C:extracellular space"/>
    <property type="evidence" value="ECO:0007669"/>
    <property type="project" value="TreeGrafter"/>
</dbReference>
<comment type="caution">
    <text evidence="5">The sequence shown here is derived from an EMBL/GenBank/DDBJ whole genome shotgun (WGS) entry which is preliminary data.</text>
</comment>
<evidence type="ECO:0000259" key="4">
    <source>
        <dbReference type="SMART" id="SM00329"/>
    </source>
</evidence>
<evidence type="ECO:0000313" key="6">
    <source>
        <dbReference type="Proteomes" id="UP000024635"/>
    </source>
</evidence>
<evidence type="ECO:0000259" key="3">
    <source>
        <dbReference type="SMART" id="SM00328"/>
    </source>
</evidence>
<dbReference type="EMBL" id="JARK01001682">
    <property type="protein sequence ID" value="EYB82937.1"/>
    <property type="molecule type" value="Genomic_DNA"/>
</dbReference>
<dbReference type="InterPro" id="IPR017942">
    <property type="entry name" value="Lipid-bd_serum_glycop_N"/>
</dbReference>
<sequence>MCAQCLERHNTYMYVWLGIVGPAPSARNGMIVYEIVILAWLVEIVSTAGAGVYHVIGPIGGGGGGFPAGGVGAVGPVGGGGGFVGGGGGGIDFNPILLQGVRGYPGIRARLNQRAFQYASGMIADVLNQEIRRARIPPITQCIPQFNGCAQIYNLYVSRYRCPQRVVMYPAPPNKIVLQVQNLDVGVTGNLGGQIVILLPIPLTGIIQLNLYQTTITVEMALERGPRGPQIRMLTCNVHFNYIDVYVENGGLIGNVINSMFRQQITNQVRQMIPGQICNQLPSIVNEKVNSRLAGLPQAIAVSQLLSMFGGSLLGGLGGGPAPSAQYCQTQCRGNQPIIAVVNPAPAIVLQQNMAAAQIARAAFNGRSAMAQGQPQRIYQTNQVQAALPRRVNLPTRPRMHAAVPLRYRAVPYRSGNEKKVMFVPATRVKRQIAQIRQANVIPAGVANLMRTGGNGGGFGPTAAAGGAGFNPRGPRFPPPPPVPGAPPPMLVPPPVNLCANCPVRGSQGDPMSIFRQLLASLDMRKLNDLYLSLQLLNTQATSNDFTVDLTGEFSPYAQGGTPFGPFPTMFPSYYDNRMAEVIVSDYTINSLLYWLHRKQFLSARIGPETPQIGELLKTTCSEDEEVEATKVEVHIKYTLSALKMQFVKLDEATRRRKVLKILKKTLRTKRAVAIEEKGKREKRQDVGGLADLGICLGDILPAVRERYPRQRIAIQIRTARAPSVIFSAARGGMVILDALADADFYIDGTNNRVGTITIAITLVVNAQMRGNRLIGSAQITNLRMMDRMGTLGLQQDALDNLGNLAKELFQKILSDILQKGITINIPTSGLFGLPVTAINPEVRIIEHGLYIATDLMISPSLFGVTGSPC</sequence>
<feature type="domain" description="Lipid-binding serum glycoprotein N-terminal" evidence="3">
    <location>
        <begin position="110"/>
        <end position="341"/>
    </location>
</feature>
<dbReference type="SUPFAM" id="SSF55394">
    <property type="entry name" value="Bactericidal permeability-increasing protein, BPI"/>
    <property type="match status" value="2"/>
</dbReference>
<dbReference type="Proteomes" id="UP000024635">
    <property type="component" value="Unassembled WGS sequence"/>
</dbReference>
<dbReference type="SMART" id="SM00328">
    <property type="entry name" value="BPI1"/>
    <property type="match status" value="1"/>
</dbReference>
<dbReference type="OrthoDB" id="5874601at2759"/>
<evidence type="ECO:0000256" key="1">
    <source>
        <dbReference type="ARBA" id="ARBA00007292"/>
    </source>
</evidence>
<evidence type="ECO:0000256" key="2">
    <source>
        <dbReference type="ARBA" id="ARBA00023157"/>
    </source>
</evidence>
<keyword evidence="6" id="KW-1185">Reference proteome</keyword>
<dbReference type="InterPro" id="IPR032942">
    <property type="entry name" value="BPI/LBP/Plunc"/>
</dbReference>
<dbReference type="PANTHER" id="PTHR10504">
    <property type="entry name" value="BACTERICIDAL PERMEABILITY-INCREASING BPI PROTEIN-RELATED"/>
    <property type="match status" value="1"/>
</dbReference>
<organism evidence="5 6">
    <name type="scientific">Ancylostoma ceylanicum</name>
    <dbReference type="NCBI Taxonomy" id="53326"/>
    <lineage>
        <taxon>Eukaryota</taxon>
        <taxon>Metazoa</taxon>
        <taxon>Ecdysozoa</taxon>
        <taxon>Nematoda</taxon>
        <taxon>Chromadorea</taxon>
        <taxon>Rhabditida</taxon>
        <taxon>Rhabditina</taxon>
        <taxon>Rhabditomorpha</taxon>
        <taxon>Strongyloidea</taxon>
        <taxon>Ancylostomatidae</taxon>
        <taxon>Ancylostomatinae</taxon>
        <taxon>Ancylostoma</taxon>
    </lineage>
</organism>
<dbReference type="SMART" id="SM00329">
    <property type="entry name" value="BPI2"/>
    <property type="match status" value="1"/>
</dbReference>
<reference evidence="6" key="1">
    <citation type="journal article" date="2015" name="Nat. Genet.">
        <title>The genome and transcriptome of the zoonotic hookworm Ancylostoma ceylanicum identify infection-specific gene families.</title>
        <authorList>
            <person name="Schwarz E.M."/>
            <person name="Hu Y."/>
            <person name="Antoshechkin I."/>
            <person name="Miller M.M."/>
            <person name="Sternberg P.W."/>
            <person name="Aroian R.V."/>
        </authorList>
    </citation>
    <scope>NUCLEOTIDE SEQUENCE</scope>
    <source>
        <strain evidence="6">HY135</strain>
    </source>
</reference>
<proteinExistence type="inferred from homology"/>
<dbReference type="InterPro" id="IPR001124">
    <property type="entry name" value="Lipid-bd_serum_glycop_C"/>
</dbReference>
<dbReference type="AlphaFoldDB" id="A0A016RXY0"/>
<dbReference type="Pfam" id="PF01273">
    <property type="entry name" value="LBP_BPI_CETP"/>
    <property type="match status" value="1"/>
</dbReference>
<accession>A0A016RXY0</accession>
<comment type="similarity">
    <text evidence="1">Belongs to the BPI/LBP/Plunc superfamily. BPI/LBP family.</text>
</comment>
<dbReference type="Gene3D" id="3.15.10.10">
    <property type="entry name" value="Bactericidal permeability-increasing protein, domain 1"/>
    <property type="match status" value="1"/>
</dbReference>
<dbReference type="PANTHER" id="PTHR10504:SF144">
    <property type="entry name" value="BPI1 DOMAIN-CONTAINING PROTEIN"/>
    <property type="match status" value="1"/>
</dbReference>
<protein>
    <recommendedName>
        <fullName evidence="7">LBP / BPI / CETP family protein</fullName>
    </recommendedName>
</protein>
<evidence type="ECO:0008006" key="7">
    <source>
        <dbReference type="Google" id="ProtNLM"/>
    </source>
</evidence>
<gene>
    <name evidence="5" type="primary">Acey_s0346.g3134</name>
    <name evidence="5" type="ORF">Y032_0346g3134</name>
</gene>
<evidence type="ECO:0000313" key="5">
    <source>
        <dbReference type="EMBL" id="EYB82937.1"/>
    </source>
</evidence>
<dbReference type="Pfam" id="PF02886">
    <property type="entry name" value="LBP_BPI_CETP_C"/>
    <property type="match status" value="2"/>
</dbReference>
<dbReference type="GO" id="GO:0008289">
    <property type="term" value="F:lipid binding"/>
    <property type="evidence" value="ECO:0007669"/>
    <property type="project" value="InterPro"/>
</dbReference>
<dbReference type="Gene3D" id="3.15.20.10">
    <property type="entry name" value="Bactericidal permeability-increasing protein, domain 2"/>
    <property type="match status" value="1"/>
</dbReference>